<keyword evidence="3" id="KW-1185">Reference proteome</keyword>
<dbReference type="AlphaFoldDB" id="A0A3S5CNK2"/>
<accession>A0A3S5CNK2</accession>
<dbReference type="Proteomes" id="UP000784294">
    <property type="component" value="Unassembled WGS sequence"/>
</dbReference>
<name>A0A3S5CNK2_9PLAT</name>
<dbReference type="EMBL" id="CAAALY010250032">
    <property type="protein sequence ID" value="VEL35522.1"/>
    <property type="molecule type" value="Genomic_DNA"/>
</dbReference>
<organism evidence="2 3">
    <name type="scientific">Protopolystoma xenopodis</name>
    <dbReference type="NCBI Taxonomy" id="117903"/>
    <lineage>
        <taxon>Eukaryota</taxon>
        <taxon>Metazoa</taxon>
        <taxon>Spiralia</taxon>
        <taxon>Lophotrochozoa</taxon>
        <taxon>Platyhelminthes</taxon>
        <taxon>Monogenea</taxon>
        <taxon>Polyopisthocotylea</taxon>
        <taxon>Polystomatidea</taxon>
        <taxon>Polystomatidae</taxon>
        <taxon>Protopolystoma</taxon>
    </lineage>
</organism>
<dbReference type="InterPro" id="IPR015915">
    <property type="entry name" value="Kelch-typ_b-propeller"/>
</dbReference>
<evidence type="ECO:0000313" key="3">
    <source>
        <dbReference type="Proteomes" id="UP000784294"/>
    </source>
</evidence>
<comment type="caution">
    <text evidence="2">The sequence shown here is derived from an EMBL/GenBank/DDBJ whole genome shotgun (WGS) entry which is preliminary data.</text>
</comment>
<protein>
    <submittedName>
        <fullName evidence="2">Uncharacterized protein</fullName>
    </submittedName>
</protein>
<dbReference type="Pfam" id="PF01344">
    <property type="entry name" value="Kelch_1"/>
    <property type="match status" value="1"/>
</dbReference>
<proteinExistence type="predicted"/>
<dbReference type="OrthoDB" id="45365at2759"/>
<evidence type="ECO:0000256" key="1">
    <source>
        <dbReference type="ARBA" id="ARBA00022441"/>
    </source>
</evidence>
<evidence type="ECO:0000313" key="2">
    <source>
        <dbReference type="EMBL" id="VEL35522.1"/>
    </source>
</evidence>
<dbReference type="SUPFAM" id="SSF117281">
    <property type="entry name" value="Kelch motif"/>
    <property type="match status" value="1"/>
</dbReference>
<gene>
    <name evidence="2" type="ORF">PXEA_LOCUS28962</name>
</gene>
<dbReference type="SMART" id="SM00612">
    <property type="entry name" value="Kelch"/>
    <property type="match status" value="1"/>
</dbReference>
<dbReference type="Gene3D" id="2.120.10.80">
    <property type="entry name" value="Kelch-type beta propeller"/>
    <property type="match status" value="1"/>
</dbReference>
<reference evidence="2" key="1">
    <citation type="submission" date="2018-11" db="EMBL/GenBank/DDBJ databases">
        <authorList>
            <consortium name="Pathogen Informatics"/>
        </authorList>
    </citation>
    <scope>NUCLEOTIDE SEQUENCE</scope>
</reference>
<keyword evidence="1" id="KW-0880">Kelch repeat</keyword>
<sequence length="84" mass="9817">MTSLPYFIFCLGAAVYRDHLYTIGGWRGVMRDNTMEVYCPITDTWSLCPIRLNQHRSNYGLVVVSRARIWPRSWHQHSSSKPDT</sequence>
<dbReference type="InterPro" id="IPR006652">
    <property type="entry name" value="Kelch_1"/>
</dbReference>